<dbReference type="SUPFAM" id="SSF46785">
    <property type="entry name" value="Winged helix' DNA-binding domain"/>
    <property type="match status" value="1"/>
</dbReference>
<evidence type="ECO:0000256" key="3">
    <source>
        <dbReference type="ARBA" id="ARBA00023163"/>
    </source>
</evidence>
<dbReference type="Proteomes" id="UP000717752">
    <property type="component" value="Unassembled WGS sequence"/>
</dbReference>
<feature type="domain" description="HTH arsR-type" evidence="4">
    <location>
        <begin position="1"/>
        <end position="99"/>
    </location>
</feature>
<keyword evidence="6" id="KW-1185">Reference proteome</keyword>
<organism evidence="5 6">
    <name type="scientific">Rhizobium mesosinicum</name>
    <dbReference type="NCBI Taxonomy" id="335017"/>
    <lineage>
        <taxon>Bacteria</taxon>
        <taxon>Pseudomonadati</taxon>
        <taxon>Pseudomonadota</taxon>
        <taxon>Alphaproteobacteria</taxon>
        <taxon>Hyphomicrobiales</taxon>
        <taxon>Rhizobiaceae</taxon>
        <taxon>Rhizobium/Agrobacterium group</taxon>
        <taxon>Rhizobium</taxon>
    </lineage>
</organism>
<keyword evidence="2" id="KW-0238">DNA-binding</keyword>
<dbReference type="CDD" id="cd00090">
    <property type="entry name" value="HTH_ARSR"/>
    <property type="match status" value="1"/>
</dbReference>
<dbReference type="InterPro" id="IPR001845">
    <property type="entry name" value="HTH_ArsR_DNA-bd_dom"/>
</dbReference>
<accession>A0ABS7GP78</accession>
<dbReference type="SMART" id="SM00418">
    <property type="entry name" value="HTH_ARSR"/>
    <property type="match status" value="1"/>
</dbReference>
<protein>
    <submittedName>
        <fullName evidence="5">Winged helix-turn-helix transcriptional regulator</fullName>
    </submittedName>
</protein>
<dbReference type="InterPro" id="IPR051081">
    <property type="entry name" value="HTH_MetalResp_TranReg"/>
</dbReference>
<proteinExistence type="predicted"/>
<dbReference type="Gene3D" id="1.10.10.10">
    <property type="entry name" value="Winged helix-like DNA-binding domain superfamily/Winged helix DNA-binding domain"/>
    <property type="match status" value="1"/>
</dbReference>
<dbReference type="RefSeq" id="WP_220332582.1">
    <property type="nucleotide sequence ID" value="NZ_JAEUAK010000001.1"/>
</dbReference>
<evidence type="ECO:0000313" key="5">
    <source>
        <dbReference type="EMBL" id="MBW9051039.1"/>
    </source>
</evidence>
<comment type="caution">
    <text evidence="5">The sequence shown here is derived from an EMBL/GenBank/DDBJ whole genome shotgun (WGS) entry which is preliminary data.</text>
</comment>
<dbReference type="EMBL" id="JAEUAK010000001">
    <property type="protein sequence ID" value="MBW9051039.1"/>
    <property type="molecule type" value="Genomic_DNA"/>
</dbReference>
<evidence type="ECO:0000313" key="6">
    <source>
        <dbReference type="Proteomes" id="UP000717752"/>
    </source>
</evidence>
<reference evidence="5 6" key="1">
    <citation type="journal article" date="2021" name="MBio">
        <title>Poor Competitiveness of Bradyrhizobium in Pigeon Pea Root Colonization in Indian Soils.</title>
        <authorList>
            <person name="Chalasani D."/>
            <person name="Basu A."/>
            <person name="Pullabhotla S.V.S.R.N."/>
            <person name="Jorrin B."/>
            <person name="Neal A.L."/>
            <person name="Poole P.S."/>
            <person name="Podile A.R."/>
            <person name="Tkacz A."/>
        </authorList>
    </citation>
    <scope>NUCLEOTIDE SEQUENCE [LARGE SCALE GENOMIC DNA]</scope>
    <source>
        <strain evidence="5 6">HU56</strain>
    </source>
</reference>
<sequence length="99" mass="11132">MEDFIEKVSALASPNRLQILEWLKNPKSHFGPEHPVDESEGVCGLYIAEKLGVTPATASVHLKILTLAGFIQPQRIGKYTYFKRIEPAFDKLAHEVSRI</sequence>
<name>A0ABS7GP78_9HYPH</name>
<dbReference type="InterPro" id="IPR036390">
    <property type="entry name" value="WH_DNA-bd_sf"/>
</dbReference>
<evidence type="ECO:0000256" key="2">
    <source>
        <dbReference type="ARBA" id="ARBA00023125"/>
    </source>
</evidence>
<dbReference type="PANTHER" id="PTHR33154">
    <property type="entry name" value="TRANSCRIPTIONAL REGULATOR, ARSR FAMILY"/>
    <property type="match status" value="1"/>
</dbReference>
<evidence type="ECO:0000256" key="1">
    <source>
        <dbReference type="ARBA" id="ARBA00023015"/>
    </source>
</evidence>
<dbReference type="InterPro" id="IPR011991">
    <property type="entry name" value="ArsR-like_HTH"/>
</dbReference>
<dbReference type="PANTHER" id="PTHR33154:SF33">
    <property type="entry name" value="TRANSCRIPTIONAL REPRESSOR SDPR"/>
    <property type="match status" value="1"/>
</dbReference>
<dbReference type="PROSITE" id="PS50987">
    <property type="entry name" value="HTH_ARSR_2"/>
    <property type="match status" value="1"/>
</dbReference>
<keyword evidence="1" id="KW-0805">Transcription regulation</keyword>
<gene>
    <name evidence="5" type="ORF">JNB85_01280</name>
</gene>
<evidence type="ECO:0000259" key="4">
    <source>
        <dbReference type="PROSITE" id="PS50987"/>
    </source>
</evidence>
<keyword evidence="3" id="KW-0804">Transcription</keyword>
<dbReference type="InterPro" id="IPR036388">
    <property type="entry name" value="WH-like_DNA-bd_sf"/>
</dbReference>